<dbReference type="GO" id="GO:0008017">
    <property type="term" value="F:microtubule binding"/>
    <property type="evidence" value="ECO:0007669"/>
    <property type="project" value="TreeGrafter"/>
</dbReference>
<comment type="caution">
    <text evidence="1">The sequence shown here is derived from an EMBL/GenBank/DDBJ whole genome shotgun (WGS) entry which is preliminary data.</text>
</comment>
<proteinExistence type="predicted"/>
<dbReference type="EMBL" id="JARJCW010000051">
    <property type="protein sequence ID" value="KAJ7203340.1"/>
    <property type="molecule type" value="Genomic_DNA"/>
</dbReference>
<dbReference type="SUPFAM" id="SSF48371">
    <property type="entry name" value="ARM repeat"/>
    <property type="match status" value="1"/>
</dbReference>
<dbReference type="InterPro" id="IPR011989">
    <property type="entry name" value="ARM-like"/>
</dbReference>
<dbReference type="AlphaFoldDB" id="A0AAD6Y985"/>
<dbReference type="SMART" id="SM00185">
    <property type="entry name" value="ARM"/>
    <property type="match status" value="4"/>
</dbReference>
<gene>
    <name evidence="1" type="ORF">GGX14DRAFT_461900</name>
</gene>
<organism evidence="1 2">
    <name type="scientific">Mycena pura</name>
    <dbReference type="NCBI Taxonomy" id="153505"/>
    <lineage>
        <taxon>Eukaryota</taxon>
        <taxon>Fungi</taxon>
        <taxon>Dikarya</taxon>
        <taxon>Basidiomycota</taxon>
        <taxon>Agaricomycotina</taxon>
        <taxon>Agaricomycetes</taxon>
        <taxon>Agaricomycetidae</taxon>
        <taxon>Agaricales</taxon>
        <taxon>Marasmiineae</taxon>
        <taxon>Mycenaceae</taxon>
        <taxon>Mycena</taxon>
    </lineage>
</organism>
<dbReference type="PANTHER" id="PTHR23314:SF0">
    <property type="entry name" value="SPERM-ASSOCIATED ANTIGEN 6"/>
    <property type="match status" value="1"/>
</dbReference>
<keyword evidence="2" id="KW-1185">Reference proteome</keyword>
<dbReference type="GO" id="GO:0003341">
    <property type="term" value="P:cilium movement"/>
    <property type="evidence" value="ECO:0007669"/>
    <property type="project" value="TreeGrafter"/>
</dbReference>
<accession>A0AAD6Y985</accession>
<dbReference type="GO" id="GO:0015630">
    <property type="term" value="C:microtubule cytoskeleton"/>
    <property type="evidence" value="ECO:0007669"/>
    <property type="project" value="TreeGrafter"/>
</dbReference>
<dbReference type="InterPro" id="IPR016024">
    <property type="entry name" value="ARM-type_fold"/>
</dbReference>
<name>A0AAD6Y985_9AGAR</name>
<dbReference type="Proteomes" id="UP001219525">
    <property type="component" value="Unassembled WGS sequence"/>
</dbReference>
<evidence type="ECO:0000313" key="1">
    <source>
        <dbReference type="EMBL" id="KAJ7203340.1"/>
    </source>
</evidence>
<reference evidence="1" key="1">
    <citation type="submission" date="2023-03" db="EMBL/GenBank/DDBJ databases">
        <title>Massive genome expansion in bonnet fungi (Mycena s.s.) driven by repeated elements and novel gene families across ecological guilds.</title>
        <authorList>
            <consortium name="Lawrence Berkeley National Laboratory"/>
            <person name="Harder C.B."/>
            <person name="Miyauchi S."/>
            <person name="Viragh M."/>
            <person name="Kuo A."/>
            <person name="Thoen E."/>
            <person name="Andreopoulos B."/>
            <person name="Lu D."/>
            <person name="Skrede I."/>
            <person name="Drula E."/>
            <person name="Henrissat B."/>
            <person name="Morin E."/>
            <person name="Kohler A."/>
            <person name="Barry K."/>
            <person name="LaButti K."/>
            <person name="Morin E."/>
            <person name="Salamov A."/>
            <person name="Lipzen A."/>
            <person name="Mereny Z."/>
            <person name="Hegedus B."/>
            <person name="Baldrian P."/>
            <person name="Stursova M."/>
            <person name="Weitz H."/>
            <person name="Taylor A."/>
            <person name="Grigoriev I.V."/>
            <person name="Nagy L.G."/>
            <person name="Martin F."/>
            <person name="Kauserud H."/>
        </authorList>
    </citation>
    <scope>NUCLEOTIDE SEQUENCE</scope>
    <source>
        <strain evidence="1">9144</strain>
    </source>
</reference>
<dbReference type="InterPro" id="IPR000225">
    <property type="entry name" value="Armadillo"/>
</dbReference>
<dbReference type="Gene3D" id="1.25.10.10">
    <property type="entry name" value="Leucine-rich Repeat Variant"/>
    <property type="match status" value="2"/>
</dbReference>
<evidence type="ECO:0000313" key="2">
    <source>
        <dbReference type="Proteomes" id="UP001219525"/>
    </source>
</evidence>
<sequence length="327" mass="35890">MFALSEITWWPVGAKAATDAQVLRDIVYLSRSKDGNTRSWACVTLGHLAIHRSTCNAVFALNPCAQLVSGLTDSDVDTRCAAIYALSQISRRVEGARAVVHVNALECTRDFLHSADAKTRRWTCKLLGNIASHQSLFIAVLTIRPAYASVWLVALSDDRDIGVSRAAIRTLSELSYWPEGAEAAVRAKALKHATHTLHSTDAKTRRWTCTLIGRLAKHPSTSAAVLFRRPCPQLVTLLTDPDLNVCLSALNALVEISDRKAGARATLDAKVLEQVPQLIDSADPGIQGQACVMLGKLIRHMSIKSYRLHWHVSTRMVSLLRDPDRAD</sequence>
<dbReference type="PANTHER" id="PTHR23314">
    <property type="entry name" value="SPERM-ASSOCIATED ANTIGEN 6 ARMADILLO REPEAT-CONTAINING"/>
    <property type="match status" value="1"/>
</dbReference>
<protein>
    <submittedName>
        <fullName evidence="1">Armadillo-type protein</fullName>
    </submittedName>
</protein>